<sequence>MSVLLGSDIEDSDENEDSVVKNNNSPAAVHLPLLNVPPKCSATSPAMSPSVAKTRKSLTLEVKLDIILRHERREN</sequence>
<proteinExistence type="predicted"/>
<name>A0A5B7I8C6_PORTR</name>
<reference evidence="2 3" key="1">
    <citation type="submission" date="2019-05" db="EMBL/GenBank/DDBJ databases">
        <title>Another draft genome of Portunus trituberculatus and its Hox gene families provides insights of decapod evolution.</title>
        <authorList>
            <person name="Jeong J.-H."/>
            <person name="Song I."/>
            <person name="Kim S."/>
            <person name="Choi T."/>
            <person name="Kim D."/>
            <person name="Ryu S."/>
            <person name="Kim W."/>
        </authorList>
    </citation>
    <scope>NUCLEOTIDE SEQUENCE [LARGE SCALE GENOMIC DNA]</scope>
    <source>
        <tissue evidence="2">Muscle</tissue>
    </source>
</reference>
<dbReference type="Proteomes" id="UP000324222">
    <property type="component" value="Unassembled WGS sequence"/>
</dbReference>
<evidence type="ECO:0000313" key="2">
    <source>
        <dbReference type="EMBL" id="MPC78395.1"/>
    </source>
</evidence>
<feature type="region of interest" description="Disordered" evidence="1">
    <location>
        <begin position="1"/>
        <end position="24"/>
    </location>
</feature>
<comment type="caution">
    <text evidence="2">The sequence shown here is derived from an EMBL/GenBank/DDBJ whole genome shotgun (WGS) entry which is preliminary data.</text>
</comment>
<evidence type="ECO:0000256" key="1">
    <source>
        <dbReference type="SAM" id="MobiDB-lite"/>
    </source>
</evidence>
<keyword evidence="3" id="KW-1185">Reference proteome</keyword>
<organism evidence="2 3">
    <name type="scientific">Portunus trituberculatus</name>
    <name type="common">Swimming crab</name>
    <name type="synonym">Neptunus trituberculatus</name>
    <dbReference type="NCBI Taxonomy" id="210409"/>
    <lineage>
        <taxon>Eukaryota</taxon>
        <taxon>Metazoa</taxon>
        <taxon>Ecdysozoa</taxon>
        <taxon>Arthropoda</taxon>
        <taxon>Crustacea</taxon>
        <taxon>Multicrustacea</taxon>
        <taxon>Malacostraca</taxon>
        <taxon>Eumalacostraca</taxon>
        <taxon>Eucarida</taxon>
        <taxon>Decapoda</taxon>
        <taxon>Pleocyemata</taxon>
        <taxon>Brachyura</taxon>
        <taxon>Eubrachyura</taxon>
        <taxon>Portunoidea</taxon>
        <taxon>Portunidae</taxon>
        <taxon>Portuninae</taxon>
        <taxon>Portunus</taxon>
    </lineage>
</organism>
<gene>
    <name evidence="2" type="ORF">E2C01_072880</name>
</gene>
<protein>
    <submittedName>
        <fullName evidence="2">Uncharacterized protein</fullName>
    </submittedName>
</protein>
<dbReference type="AlphaFoldDB" id="A0A5B7I8C6"/>
<accession>A0A5B7I8C6</accession>
<feature type="compositionally biased region" description="Acidic residues" evidence="1">
    <location>
        <begin position="8"/>
        <end position="17"/>
    </location>
</feature>
<evidence type="ECO:0000313" key="3">
    <source>
        <dbReference type="Proteomes" id="UP000324222"/>
    </source>
</evidence>
<dbReference type="EMBL" id="VSRR010048306">
    <property type="protein sequence ID" value="MPC78395.1"/>
    <property type="molecule type" value="Genomic_DNA"/>
</dbReference>